<gene>
    <name evidence="3" type="primary">LOC107270425</name>
</gene>
<dbReference type="GeneID" id="107270425"/>
<reference evidence="3" key="1">
    <citation type="submission" date="2025-08" db="UniProtKB">
        <authorList>
            <consortium name="RefSeq"/>
        </authorList>
    </citation>
    <scope>IDENTIFICATION</scope>
</reference>
<keyword evidence="2" id="KW-1185">Reference proteome</keyword>
<protein>
    <submittedName>
        <fullName evidence="3">Spermine oxidase isoform X1</fullName>
    </submittedName>
</protein>
<evidence type="ECO:0000313" key="3">
    <source>
        <dbReference type="RefSeq" id="XP_024943555.1"/>
    </source>
</evidence>
<evidence type="ECO:0000259" key="1">
    <source>
        <dbReference type="Pfam" id="PF01593"/>
    </source>
</evidence>
<accession>A0AAJ7RMA8</accession>
<dbReference type="GO" id="GO:0046592">
    <property type="term" value="F:polyamine oxidase activity"/>
    <property type="evidence" value="ECO:0007669"/>
    <property type="project" value="TreeGrafter"/>
</dbReference>
<organism evidence="2 3">
    <name type="scientific">Cephus cinctus</name>
    <name type="common">Wheat stem sawfly</name>
    <dbReference type="NCBI Taxonomy" id="211228"/>
    <lineage>
        <taxon>Eukaryota</taxon>
        <taxon>Metazoa</taxon>
        <taxon>Ecdysozoa</taxon>
        <taxon>Arthropoda</taxon>
        <taxon>Hexapoda</taxon>
        <taxon>Insecta</taxon>
        <taxon>Pterygota</taxon>
        <taxon>Neoptera</taxon>
        <taxon>Endopterygota</taxon>
        <taxon>Hymenoptera</taxon>
        <taxon>Cephoidea</taxon>
        <taxon>Cephidae</taxon>
        <taxon>Cephus</taxon>
    </lineage>
</organism>
<feature type="domain" description="Amine oxidase" evidence="1">
    <location>
        <begin position="15"/>
        <end position="471"/>
    </location>
</feature>
<dbReference type="SUPFAM" id="SSF51905">
    <property type="entry name" value="FAD/NAD(P)-binding domain"/>
    <property type="match status" value="2"/>
</dbReference>
<dbReference type="AlphaFoldDB" id="A0AAJ7RMA8"/>
<dbReference type="Pfam" id="PF01593">
    <property type="entry name" value="Amino_oxidase"/>
    <property type="match status" value="2"/>
</dbReference>
<dbReference type="InterPro" id="IPR050281">
    <property type="entry name" value="Flavin_monoamine_oxidase"/>
</dbReference>
<dbReference type="KEGG" id="ccin:107270425"/>
<dbReference type="SUPFAM" id="SSF54373">
    <property type="entry name" value="FAD-linked reductases, C-terminal domain"/>
    <property type="match status" value="2"/>
</dbReference>
<proteinExistence type="predicted"/>
<dbReference type="Proteomes" id="UP000694920">
    <property type="component" value="Unplaced"/>
</dbReference>
<name>A0AAJ7RMA8_CEPCN</name>
<feature type="domain" description="Amine oxidase" evidence="1">
    <location>
        <begin position="514"/>
        <end position="977"/>
    </location>
</feature>
<dbReference type="PANTHER" id="PTHR10742">
    <property type="entry name" value="FLAVIN MONOAMINE OXIDASE"/>
    <property type="match status" value="1"/>
</dbReference>
<sequence>MLKIPKIVIVGAGAAGISAASRLQESGLQNIVILEAENRIGGRVYTTNFSENVVELGAQWVHGERNNVVFDLASPLNLLDSSRNINDFTKYTFVDVHGNISSQEQCTEVLKIYYDISDQAANGLNHMEESYGEYFTREFSRAYRANPITDNSKEDMFLNWVEKFDNSLQCCDSWFEVSSNRLREYWSCEGDHLLNWKDKGYKTLFDLLSRKYPDCNKELPLKDKVVFNKEVSRIDYSNPNRIVLTTTDGCEYIASHVIFTASLGVLKDQHKTIFKPSLSEIKQRTIKGLNIGTANKIFLEFPHRWWPEDSAGFSFGWTESDLKKFIEENGKDNQWLCDVFQFFTVDYQPRVLCAWIVGPNSRYSETLSDSTVLNGLYFLLETFLSKSYNVPRPDKMIRSKWYTNKHFRGSYTFQSMTSEKMNVFIKDLAEPITTPNGTPLVLFAGEATNDHYYSTVHGAVETGIREADRLIDHYRACGWFMQLIENYPEHTKIEEQPRWYLKETTKLVIVGAGLAGLTAAKTLEDAGFKDYILLEAQGQVGGRIRSKSWDNDWIEYGAQFLHGDQSKLADLCRHYKLLSDSPSSEAQGYYLRDDGIQVDESLVREIDNLVRDSLEECEVHARVEMPPSEFKSIGKLLRSRFQDYLRKKSDSASIRAVREQLFDWNVKFLMIDNSCFNLDELSVQSWGKFEFVGGCEHTVFKTGYDSLTRTIVNGLSRKNLRLNSPVERIEWRSNVERNHPNDKHKRPVAITLFDKTRIETDCVIVTCSLGYLKENHRKMFIPSLPCRLTEGIENLGFGVINKIFLKFEEPWWTPGTKGFQFLWSKNQQNIFKQKLPSWTRDLTGFDVLANHRAVLLGWIGGRGAQIIESLSERQILNDCVNLLKIFLKKDDIPIAKKCKRTQWKSDKYARGSYSHISVKCDDLGISPATLAEPVWATVQYDSQSERMPVIMLAGEATHENFYSTTHGAFDTGIKQAQIFLRYHSSDRN</sequence>
<dbReference type="Gene3D" id="3.50.50.60">
    <property type="entry name" value="FAD/NAD(P)-binding domain"/>
    <property type="match status" value="2"/>
</dbReference>
<evidence type="ECO:0000313" key="2">
    <source>
        <dbReference type="Proteomes" id="UP000694920"/>
    </source>
</evidence>
<dbReference type="Gene3D" id="3.90.660.10">
    <property type="match status" value="2"/>
</dbReference>
<dbReference type="InterPro" id="IPR036188">
    <property type="entry name" value="FAD/NAD-bd_sf"/>
</dbReference>
<dbReference type="InterPro" id="IPR002937">
    <property type="entry name" value="Amino_oxidase"/>
</dbReference>
<dbReference type="PANTHER" id="PTHR10742:SF398">
    <property type="entry name" value="AMINE OXIDASE DOMAIN-CONTAINING PROTEIN-RELATED"/>
    <property type="match status" value="1"/>
</dbReference>
<dbReference type="RefSeq" id="XP_024943555.1">
    <property type="nucleotide sequence ID" value="XM_025087787.1"/>
</dbReference>